<evidence type="ECO:0000256" key="13">
    <source>
        <dbReference type="ARBA" id="ARBA00024295"/>
    </source>
</evidence>
<keyword evidence="8 15" id="KW-0479">Metal-binding</keyword>
<dbReference type="InterPro" id="IPR004558">
    <property type="entry name" value="Coprogen_oxidase_HemN"/>
</dbReference>
<comment type="similarity">
    <text evidence="3 15">Belongs to the anaerobic coproporphyrinogen-III oxidase family.</text>
</comment>
<feature type="binding site" evidence="17">
    <location>
        <position position="64"/>
    </location>
    <ligand>
        <name>[4Fe-4S] cluster</name>
        <dbReference type="ChEBI" id="CHEBI:49883"/>
        <note>4Fe-4S-S-AdoMet</note>
    </ligand>
</feature>
<evidence type="ECO:0000256" key="3">
    <source>
        <dbReference type="ARBA" id="ARBA00005493"/>
    </source>
</evidence>
<comment type="subcellular location">
    <subcellularLocation>
        <location evidence="1 15">Cytoplasm</location>
    </subcellularLocation>
</comment>
<keyword evidence="12 15" id="KW-0627">Porphyrin biosynthesis</keyword>
<dbReference type="CDD" id="cd01335">
    <property type="entry name" value="Radical_SAM"/>
    <property type="match status" value="1"/>
</dbReference>
<dbReference type="InterPro" id="IPR007197">
    <property type="entry name" value="rSAM"/>
</dbReference>
<dbReference type="EMBL" id="CP078073">
    <property type="protein sequence ID" value="QXL86424.1"/>
    <property type="molecule type" value="Genomic_DNA"/>
</dbReference>
<evidence type="ECO:0000256" key="4">
    <source>
        <dbReference type="ARBA" id="ARBA00011245"/>
    </source>
</evidence>
<dbReference type="Proteomes" id="UP000693972">
    <property type="component" value="Unassembled WGS sequence"/>
</dbReference>
<evidence type="ECO:0000256" key="5">
    <source>
        <dbReference type="ARBA" id="ARBA00022485"/>
    </source>
</evidence>
<evidence type="ECO:0000313" key="19">
    <source>
        <dbReference type="EMBL" id="QXL86424.1"/>
    </source>
</evidence>
<dbReference type="SMART" id="SM00729">
    <property type="entry name" value="Elp3"/>
    <property type="match status" value="1"/>
</dbReference>
<dbReference type="InterPro" id="IPR058240">
    <property type="entry name" value="rSAM_sf"/>
</dbReference>
<evidence type="ECO:0000256" key="9">
    <source>
        <dbReference type="ARBA" id="ARBA00023002"/>
    </source>
</evidence>
<organism evidence="19">
    <name type="scientific">Gymnodinialimonas phycosphaerae</name>
    <dbReference type="NCBI Taxonomy" id="2841589"/>
    <lineage>
        <taxon>Bacteria</taxon>
        <taxon>Pseudomonadati</taxon>
        <taxon>Pseudomonadota</taxon>
        <taxon>Alphaproteobacteria</taxon>
        <taxon>Rhodobacterales</taxon>
        <taxon>Paracoccaceae</taxon>
        <taxon>Gymnodinialimonas</taxon>
    </lineage>
</organism>
<feature type="binding site" evidence="16">
    <location>
        <position position="242"/>
    </location>
    <ligand>
        <name>S-adenosyl-L-methionine</name>
        <dbReference type="ChEBI" id="CHEBI:59789"/>
        <label>2</label>
    </ligand>
</feature>
<protein>
    <recommendedName>
        <fullName evidence="15">Coproporphyrinogen-III oxidase</fullName>
        <ecNumber evidence="15">1.3.98.3</ecNumber>
    </recommendedName>
</protein>
<evidence type="ECO:0000256" key="15">
    <source>
        <dbReference type="PIRNR" id="PIRNR000167"/>
    </source>
</evidence>
<evidence type="ECO:0000256" key="7">
    <source>
        <dbReference type="ARBA" id="ARBA00022691"/>
    </source>
</evidence>
<dbReference type="GO" id="GO:0051539">
    <property type="term" value="F:4 iron, 4 sulfur cluster binding"/>
    <property type="evidence" value="ECO:0007669"/>
    <property type="project" value="UniProtKB-KW"/>
</dbReference>
<dbReference type="RefSeq" id="WP_257893383.1">
    <property type="nucleotide sequence ID" value="NZ_JAIMBW010000001.1"/>
</dbReference>
<dbReference type="InterPro" id="IPR023404">
    <property type="entry name" value="rSAM_horseshoe"/>
</dbReference>
<evidence type="ECO:0000313" key="20">
    <source>
        <dbReference type="Proteomes" id="UP000693972"/>
    </source>
</evidence>
<feature type="binding site" evidence="16">
    <location>
        <position position="111"/>
    </location>
    <ligand>
        <name>S-adenosyl-L-methionine</name>
        <dbReference type="ChEBI" id="CHEBI:59789"/>
        <label>1</label>
    </ligand>
</feature>
<dbReference type="PIRSF" id="PIRSF000167">
    <property type="entry name" value="HemN"/>
    <property type="match status" value="1"/>
</dbReference>
<evidence type="ECO:0000256" key="11">
    <source>
        <dbReference type="ARBA" id="ARBA00023014"/>
    </source>
</evidence>
<evidence type="ECO:0000256" key="17">
    <source>
        <dbReference type="PIRSR" id="PIRSR000167-2"/>
    </source>
</evidence>
<comment type="catalytic activity">
    <reaction evidence="14 15">
        <text>coproporphyrinogen III + 2 S-adenosyl-L-methionine = protoporphyrinogen IX + 2 5'-deoxyadenosine + 2 L-methionine + 2 CO2</text>
        <dbReference type="Rhea" id="RHEA:15425"/>
        <dbReference type="ChEBI" id="CHEBI:16526"/>
        <dbReference type="ChEBI" id="CHEBI:17319"/>
        <dbReference type="ChEBI" id="CHEBI:57307"/>
        <dbReference type="ChEBI" id="CHEBI:57309"/>
        <dbReference type="ChEBI" id="CHEBI:57844"/>
        <dbReference type="ChEBI" id="CHEBI:59789"/>
        <dbReference type="EC" id="1.3.98.3"/>
    </reaction>
</comment>
<keyword evidence="7 15" id="KW-0949">S-adenosyl-L-methionine</keyword>
<feature type="binding site" evidence="16">
    <location>
        <begin position="112"/>
        <end position="113"/>
    </location>
    <ligand>
        <name>S-adenosyl-L-methionine</name>
        <dbReference type="ChEBI" id="CHEBI:59789"/>
        <label>2</label>
    </ligand>
</feature>
<comment type="function">
    <text evidence="13">Involved in the heme biosynthesis. Catalyzes the anaerobic oxidative decarboxylation of propionate groups of rings A and B of coproporphyrinogen III to yield the vinyl groups in protoporphyrinogen IX.</text>
</comment>
<keyword evidence="5 15" id="KW-0004">4Fe-4S</keyword>
<dbReference type="GO" id="GO:0046872">
    <property type="term" value="F:metal ion binding"/>
    <property type="evidence" value="ECO:0007669"/>
    <property type="project" value="UniProtKB-KW"/>
</dbReference>
<evidence type="ECO:0000256" key="8">
    <source>
        <dbReference type="ARBA" id="ARBA00022723"/>
    </source>
</evidence>
<reference evidence="19 20" key="1">
    <citation type="submission" date="2021-07" db="EMBL/GenBank/DDBJ databases">
        <title>Karlodiniumbacter phycospheric gen. nov., sp. nov., a phycosphere bacterium isolated from karlodinium veneficum.</title>
        <authorList>
            <person name="Peng Y."/>
            <person name="Jiang L."/>
            <person name="Lee J."/>
        </authorList>
    </citation>
    <scope>NUCLEOTIDE SEQUENCE</scope>
    <source>
        <strain evidence="19 20">N5</strain>
    </source>
</reference>
<accession>A0A975YEJ9</accession>
<dbReference type="SFLD" id="SFLDS00029">
    <property type="entry name" value="Radical_SAM"/>
    <property type="match status" value="1"/>
</dbReference>
<evidence type="ECO:0000259" key="18">
    <source>
        <dbReference type="PROSITE" id="PS51918"/>
    </source>
</evidence>
<dbReference type="PROSITE" id="PS51918">
    <property type="entry name" value="RADICAL_SAM"/>
    <property type="match status" value="1"/>
</dbReference>
<keyword evidence="9 15" id="KW-0560">Oxidoreductase</keyword>
<sequence length="447" mass="48757">MDQYSQLRRFGLLDANLPRYTSYPPVPRFTDGVKSRDVSAWVSQIPANTGVSIYLHIPFCQRLCWFCSARTQGAPGGAPVAAYVDALLQEIDALRAILPQGVHAKRVNWGGGTPTILSPADINRLSTALFEALPLSDTSDLKVEIDPTELDDARLDALAAMGLTHASIGVQDFDPETQKLIGREQSFEATKAAVEGLRARGLRTLTMGLLYGLPRQTRARLTLTTQMMLSLTPDRVAVQPYAHVPTIARRQSLIPTEDLPPPETQLQLFDTASQILTWDGYEPIGIDHFALPSDRLAQAAKVRRLSRSFEGYTDDTDGVLIGLGASAISRFPQGYAQNAPSTTAYLKAVAAGGLPITRGHQTQGEDALRGRMIEMVLCDFRIDTAQLLTEGLGPQRLITELLAQLVRTFTGQVIPTPDGIVIPRHAKPLARVIARDLDAYTKPTKEG</sequence>
<dbReference type="SUPFAM" id="SSF102114">
    <property type="entry name" value="Radical SAM enzymes"/>
    <property type="match status" value="1"/>
</dbReference>
<feature type="binding site" evidence="16">
    <location>
        <position position="144"/>
    </location>
    <ligand>
        <name>S-adenosyl-L-methionine</name>
        <dbReference type="ChEBI" id="CHEBI:59789"/>
        <label>1</label>
    </ligand>
</feature>
<gene>
    <name evidence="19" type="ORF">KUL25_13205</name>
</gene>
<evidence type="ECO:0000256" key="10">
    <source>
        <dbReference type="ARBA" id="ARBA00023004"/>
    </source>
</evidence>
<dbReference type="GO" id="GO:0051989">
    <property type="term" value="F:coproporphyrinogen dehydrogenase activity"/>
    <property type="evidence" value="ECO:0007669"/>
    <property type="project" value="UniProtKB-EC"/>
</dbReference>
<feature type="binding site" evidence="16">
    <location>
        <position position="171"/>
    </location>
    <ligand>
        <name>S-adenosyl-L-methionine</name>
        <dbReference type="ChEBI" id="CHEBI:59789"/>
        <label>2</label>
    </ligand>
</feature>
<feature type="binding site" evidence="16">
    <location>
        <position position="54"/>
    </location>
    <ligand>
        <name>S-adenosyl-L-methionine</name>
        <dbReference type="ChEBI" id="CHEBI:59789"/>
        <label>1</label>
    </ligand>
</feature>
<evidence type="ECO:0000256" key="2">
    <source>
        <dbReference type="ARBA" id="ARBA00004785"/>
    </source>
</evidence>
<proteinExistence type="inferred from homology"/>
<feature type="domain" description="Radical SAM core" evidence="18">
    <location>
        <begin position="45"/>
        <end position="282"/>
    </location>
</feature>
<feature type="binding site" evidence="17">
    <location>
        <position position="67"/>
    </location>
    <ligand>
        <name>[4Fe-4S] cluster</name>
        <dbReference type="ChEBI" id="CHEBI:49883"/>
        <note>4Fe-4S-S-AdoMet</note>
    </ligand>
</feature>
<dbReference type="Pfam" id="PF04055">
    <property type="entry name" value="Radical_SAM"/>
    <property type="match status" value="1"/>
</dbReference>
<dbReference type="GO" id="GO:0005737">
    <property type="term" value="C:cytoplasm"/>
    <property type="evidence" value="ECO:0007669"/>
    <property type="project" value="UniProtKB-SubCell"/>
</dbReference>
<evidence type="ECO:0000256" key="14">
    <source>
        <dbReference type="ARBA" id="ARBA00048321"/>
    </source>
</evidence>
<evidence type="ECO:0000256" key="1">
    <source>
        <dbReference type="ARBA" id="ARBA00004496"/>
    </source>
</evidence>
<dbReference type="EC" id="1.3.98.3" evidence="15"/>
<name>A0A975YEJ9_9RHOB</name>
<comment type="pathway">
    <text evidence="2 15">Porphyrin-containing compound metabolism; protoporphyrin-IX biosynthesis; protoporphyrinogen-IX from coproporphyrinogen-III (AdoMet route): step 1/1.</text>
</comment>
<keyword evidence="11 15" id="KW-0411">Iron-sulfur</keyword>
<dbReference type="AlphaFoldDB" id="A0A975YEJ9"/>
<evidence type="ECO:0000256" key="16">
    <source>
        <dbReference type="PIRSR" id="PIRSR000167-1"/>
    </source>
</evidence>
<dbReference type="GO" id="GO:0004109">
    <property type="term" value="F:coproporphyrinogen oxidase activity"/>
    <property type="evidence" value="ECO:0007669"/>
    <property type="project" value="InterPro"/>
</dbReference>
<feature type="binding site" evidence="16">
    <location>
        <position position="328"/>
    </location>
    <ligand>
        <name>S-adenosyl-L-methionine</name>
        <dbReference type="ChEBI" id="CHEBI:59789"/>
        <label>1</label>
    </ligand>
</feature>
<feature type="binding site" evidence="16">
    <location>
        <position position="183"/>
    </location>
    <ligand>
        <name>S-adenosyl-L-methionine</name>
        <dbReference type="ChEBI" id="CHEBI:59789"/>
        <label>2</label>
    </ligand>
</feature>
<keyword evidence="10 15" id="KW-0408">Iron</keyword>
<dbReference type="SFLD" id="SFLDG01065">
    <property type="entry name" value="anaerobic_coproporphyrinogen-I"/>
    <property type="match status" value="1"/>
</dbReference>
<keyword evidence="20" id="KW-1185">Reference proteome</keyword>
<dbReference type="PANTHER" id="PTHR13932">
    <property type="entry name" value="COPROPORPHYRINIGEN III OXIDASE"/>
    <property type="match status" value="1"/>
</dbReference>
<dbReference type="EMBL" id="JAIMBW010000001">
    <property type="protein sequence ID" value="MBY4893723.1"/>
    <property type="molecule type" value="Genomic_DNA"/>
</dbReference>
<dbReference type="PANTHER" id="PTHR13932:SF6">
    <property type="entry name" value="OXYGEN-INDEPENDENT COPROPORPHYRINOGEN III OXIDASE"/>
    <property type="match status" value="1"/>
</dbReference>
<dbReference type="GO" id="GO:0006782">
    <property type="term" value="P:protoporphyrinogen IX biosynthetic process"/>
    <property type="evidence" value="ECO:0007669"/>
    <property type="project" value="TreeGrafter"/>
</dbReference>
<keyword evidence="6 15" id="KW-0963">Cytoplasm</keyword>
<dbReference type="InterPro" id="IPR006638">
    <property type="entry name" value="Elp3/MiaA/NifB-like_rSAM"/>
</dbReference>
<feature type="binding site" evidence="17">
    <location>
        <position position="60"/>
    </location>
    <ligand>
        <name>[4Fe-4S] cluster</name>
        <dbReference type="ChEBI" id="CHEBI:49883"/>
        <note>4Fe-4S-S-AdoMet</note>
    </ligand>
</feature>
<comment type="cofactor">
    <cofactor evidence="15 17">
        <name>[4Fe-4S] cluster</name>
        <dbReference type="ChEBI" id="CHEBI:49883"/>
    </cofactor>
    <text evidence="15 17">Binds 1 [4Fe-4S] cluster. The cluster is coordinated with 3 cysteines and an exchangeable S-adenosyl-L-methionine.</text>
</comment>
<dbReference type="Gene3D" id="3.80.30.20">
    <property type="entry name" value="tm_1862 like domain"/>
    <property type="match status" value="1"/>
</dbReference>
<comment type="subunit">
    <text evidence="4">Monomer.</text>
</comment>
<evidence type="ECO:0000256" key="6">
    <source>
        <dbReference type="ARBA" id="ARBA00022490"/>
    </source>
</evidence>
<evidence type="ECO:0000256" key="12">
    <source>
        <dbReference type="ARBA" id="ARBA00023244"/>
    </source>
</evidence>
<dbReference type="InterPro" id="IPR034505">
    <property type="entry name" value="Coproporphyrinogen-III_oxidase"/>
</dbReference>